<evidence type="ECO:0000256" key="3">
    <source>
        <dbReference type="ARBA" id="ARBA00022763"/>
    </source>
</evidence>
<feature type="domain" description="DNA mismatch repair protein S5" evidence="7">
    <location>
        <begin position="212"/>
        <end position="325"/>
    </location>
</feature>
<evidence type="ECO:0000256" key="5">
    <source>
        <dbReference type="HAMAP-Rule" id="MF_00149"/>
    </source>
</evidence>
<keyword evidence="8" id="KW-0378">Hydrolase</keyword>
<dbReference type="SUPFAM" id="SSF118116">
    <property type="entry name" value="DNA mismatch repair protein MutL"/>
    <property type="match status" value="1"/>
</dbReference>
<keyword evidence="8" id="KW-0255">Endonuclease</keyword>
<dbReference type="Gene3D" id="3.30.565.10">
    <property type="entry name" value="Histidine kinase-like ATPase, C-terminal domain"/>
    <property type="match status" value="1"/>
</dbReference>
<proteinExistence type="inferred from homology"/>
<dbReference type="FunFam" id="3.30.565.10:FF:000003">
    <property type="entry name" value="DNA mismatch repair endonuclease MutL"/>
    <property type="match status" value="1"/>
</dbReference>
<dbReference type="CDD" id="cd16926">
    <property type="entry name" value="HATPase_MutL-MLH-PMS-like"/>
    <property type="match status" value="1"/>
</dbReference>
<comment type="function">
    <text evidence="5">This protein is involved in the repair of mismatches in DNA. It is required for dam-dependent methyl-directed DNA mismatch repair. May act as a 'molecular matchmaker', a protein that promotes the formation of a stable complex between two or more DNA-binding proteins in an ATP-dependent manner without itself being part of a final effector complex.</text>
</comment>
<evidence type="ECO:0000256" key="4">
    <source>
        <dbReference type="ARBA" id="ARBA00023204"/>
    </source>
</evidence>
<evidence type="ECO:0000313" key="8">
    <source>
        <dbReference type="EMBL" id="TEA27845.1"/>
    </source>
</evidence>
<keyword evidence="8" id="KW-0540">Nuclease</keyword>
<dbReference type="GO" id="GO:0005524">
    <property type="term" value="F:ATP binding"/>
    <property type="evidence" value="ECO:0007669"/>
    <property type="project" value="InterPro"/>
</dbReference>
<dbReference type="Pfam" id="PF13589">
    <property type="entry name" value="HATPase_c_3"/>
    <property type="match status" value="1"/>
</dbReference>
<name>A0AB94IEF3_9GAMM</name>
<dbReference type="GO" id="GO:0016887">
    <property type="term" value="F:ATP hydrolysis activity"/>
    <property type="evidence" value="ECO:0007669"/>
    <property type="project" value="InterPro"/>
</dbReference>
<dbReference type="InterPro" id="IPR042121">
    <property type="entry name" value="MutL_C_regsub"/>
</dbReference>
<dbReference type="GO" id="GO:0030983">
    <property type="term" value="F:mismatched DNA binding"/>
    <property type="evidence" value="ECO:0007669"/>
    <property type="project" value="InterPro"/>
</dbReference>
<dbReference type="NCBIfam" id="NF000948">
    <property type="entry name" value="PRK00095.1-1"/>
    <property type="match status" value="1"/>
</dbReference>
<evidence type="ECO:0000259" key="7">
    <source>
        <dbReference type="SMART" id="SM01340"/>
    </source>
</evidence>
<dbReference type="Pfam" id="PF08676">
    <property type="entry name" value="MutL_C"/>
    <property type="match status" value="1"/>
</dbReference>
<dbReference type="SUPFAM" id="SSF54211">
    <property type="entry name" value="Ribosomal protein S5 domain 2-like"/>
    <property type="match status" value="1"/>
</dbReference>
<evidence type="ECO:0000256" key="6">
    <source>
        <dbReference type="SAM" id="MobiDB-lite"/>
    </source>
</evidence>
<evidence type="ECO:0000313" key="9">
    <source>
        <dbReference type="Proteomes" id="UP000506160"/>
    </source>
</evidence>
<dbReference type="PANTHER" id="PTHR10073">
    <property type="entry name" value="DNA MISMATCH REPAIR PROTEIN MLH, PMS, MUTL"/>
    <property type="match status" value="1"/>
</dbReference>
<dbReference type="GO" id="GO:0032300">
    <property type="term" value="C:mismatch repair complex"/>
    <property type="evidence" value="ECO:0007669"/>
    <property type="project" value="InterPro"/>
</dbReference>
<dbReference type="Pfam" id="PF01119">
    <property type="entry name" value="DNA_mis_repair"/>
    <property type="match status" value="1"/>
</dbReference>
<dbReference type="InterPro" id="IPR020667">
    <property type="entry name" value="DNA_mismatch_repair_MutL"/>
</dbReference>
<accession>A0AB94IEF3</accession>
<keyword evidence="4 5" id="KW-0234">DNA repair</keyword>
<dbReference type="EMBL" id="AWGA01000015">
    <property type="protein sequence ID" value="TEA27845.1"/>
    <property type="molecule type" value="Genomic_DNA"/>
</dbReference>
<dbReference type="PROSITE" id="PS00058">
    <property type="entry name" value="DNA_MISMATCH_REPAIR_1"/>
    <property type="match status" value="1"/>
</dbReference>
<dbReference type="InterPro" id="IPR014762">
    <property type="entry name" value="DNA_mismatch_repair_CS"/>
</dbReference>
<dbReference type="SMART" id="SM01340">
    <property type="entry name" value="DNA_mis_repair"/>
    <property type="match status" value="1"/>
</dbReference>
<dbReference type="Proteomes" id="UP000506160">
    <property type="component" value="Unassembled WGS sequence"/>
</dbReference>
<dbReference type="GO" id="GO:0004519">
    <property type="term" value="F:endonuclease activity"/>
    <property type="evidence" value="ECO:0007669"/>
    <property type="project" value="UniProtKB-KW"/>
</dbReference>
<dbReference type="Gene3D" id="3.30.230.10">
    <property type="match status" value="1"/>
</dbReference>
<dbReference type="InterPro" id="IPR042120">
    <property type="entry name" value="MutL_C_dimsub"/>
</dbReference>
<dbReference type="NCBIfam" id="TIGR00585">
    <property type="entry name" value="mutl"/>
    <property type="match status" value="1"/>
</dbReference>
<dbReference type="InterPro" id="IPR020568">
    <property type="entry name" value="Ribosomal_Su5_D2-typ_SF"/>
</dbReference>
<dbReference type="GO" id="GO:0006298">
    <property type="term" value="P:mismatch repair"/>
    <property type="evidence" value="ECO:0007669"/>
    <property type="project" value="UniProtKB-UniRule"/>
</dbReference>
<protein>
    <recommendedName>
        <fullName evidence="2 5">DNA mismatch repair protein MutL</fullName>
    </recommendedName>
</protein>
<reference evidence="8 9" key="1">
    <citation type="journal article" date="2014" name="Appl. Environ. Microbiol.">
        <title>Genomic features of a bumble bee symbiont reflect its host environment.</title>
        <authorList>
            <person name="Martinson V.G."/>
            <person name="Magoc T."/>
            <person name="Koch H."/>
            <person name="Salzberg S.L."/>
            <person name="Moran N.A."/>
        </authorList>
    </citation>
    <scope>NUCLEOTIDE SEQUENCE [LARGE SCALE GENOMIC DNA]</scope>
    <source>
        <strain evidence="8 9">Bimp</strain>
    </source>
</reference>
<gene>
    <name evidence="5 8" type="primary">mutL</name>
    <name evidence="8" type="ORF">O970_01690</name>
</gene>
<evidence type="ECO:0000256" key="1">
    <source>
        <dbReference type="ARBA" id="ARBA00006082"/>
    </source>
</evidence>
<dbReference type="InterPro" id="IPR014790">
    <property type="entry name" value="MutL_C"/>
</dbReference>
<dbReference type="RefSeq" id="WP_024495456.1">
    <property type="nucleotide sequence ID" value="NZ_AWGA01000015.1"/>
</dbReference>
<dbReference type="Gene3D" id="3.30.1540.20">
    <property type="entry name" value="MutL, C-terminal domain, dimerisation subdomain"/>
    <property type="match status" value="1"/>
</dbReference>
<dbReference type="GO" id="GO:0140664">
    <property type="term" value="F:ATP-dependent DNA damage sensor activity"/>
    <property type="evidence" value="ECO:0007669"/>
    <property type="project" value="InterPro"/>
</dbReference>
<keyword evidence="3 5" id="KW-0227">DNA damage</keyword>
<dbReference type="InterPro" id="IPR038973">
    <property type="entry name" value="MutL/Mlh/Pms-like"/>
</dbReference>
<dbReference type="InterPro" id="IPR036890">
    <property type="entry name" value="HATPase_C_sf"/>
</dbReference>
<organism evidence="8 9">
    <name type="scientific">Candidatus Schmidhempelia bombi str. Bimp</name>
    <dbReference type="NCBI Taxonomy" id="1387197"/>
    <lineage>
        <taxon>Bacteria</taxon>
        <taxon>Pseudomonadati</taxon>
        <taxon>Pseudomonadota</taxon>
        <taxon>Gammaproteobacteria</taxon>
        <taxon>Orbales</taxon>
        <taxon>Orbaceae</taxon>
        <taxon>Candidatus Schmidhempelia</taxon>
    </lineage>
</organism>
<comment type="caution">
    <text evidence="8">The sequence shown here is derived from an EMBL/GenBank/DDBJ whole genome shotgun (WGS) entry which is preliminary data.</text>
</comment>
<dbReference type="HAMAP" id="MF_00149">
    <property type="entry name" value="DNA_mis_repair"/>
    <property type="match status" value="1"/>
</dbReference>
<evidence type="ECO:0000256" key="2">
    <source>
        <dbReference type="ARBA" id="ARBA00021975"/>
    </source>
</evidence>
<sequence>MPIRELSPQLANQIAAGEVVERPASVIKELIENSIDAGANRIDIEVEQGGCKRIRIRDNGCGIHKEELTLALKRHATSKIAELDDLSAIVSLGFRGEALASISSVSRLTLTSKTEDQNEAWQVYAEGRDMQTTIKPAAHPIGSTVEVLDLFYNTPARRRFLRTDKTEFNHIDETVKRIALACPTITIQLQHNHKLVRQYRAVNDDSQLEKRVASICGTGFMQNAIKLEWQHDDLKIEGWVNPQTESEQQYFYVNNRIVKDRLLTHAIRQAYVNQMNSDKIAYVIYLQIDPAQVDVNVHPAKYEVRFHEARLVHDFVYQALMMAIASHSEQETHLIPVADTTTVVSLPTNRVAAGNNIFDYHDKPTKPALATHLNEVFNGQTRSTRQENRLYQTLFDSAMVSTNKPIPTVDNDTVSTQTDDTQDEHQSRSANPLFPERQQPLRLQADASIILSSEQQIKLGKILTLYGTEYAVLEQDQELQLLSLPLAELTLYKAKLLAQIGSSAEKLLVPLTLLFSQNENKLWLKYQALLHELNIIFVLDKQKLQLNEVPLLLRNINWQQLLPNLLHYLTQNDNQPDLSTADVAKWLATQLYQFNQANKSTTHWTQAQVISLLTELEQDVIVTAELAPLLQKIELQPLITIFQQHFINQIEIK</sequence>
<dbReference type="InterPro" id="IPR002099">
    <property type="entry name" value="MutL/Mlh/PMS"/>
</dbReference>
<keyword evidence="9" id="KW-1185">Reference proteome</keyword>
<dbReference type="CDD" id="cd03482">
    <property type="entry name" value="MutL_Trans_MutL"/>
    <property type="match status" value="1"/>
</dbReference>
<comment type="similarity">
    <text evidence="1 5">Belongs to the DNA mismatch repair MutL/HexB family.</text>
</comment>
<feature type="region of interest" description="Disordered" evidence="6">
    <location>
        <begin position="405"/>
        <end position="437"/>
    </location>
</feature>
<dbReference type="SUPFAM" id="SSF55874">
    <property type="entry name" value="ATPase domain of HSP90 chaperone/DNA topoisomerase II/histidine kinase"/>
    <property type="match status" value="1"/>
</dbReference>
<dbReference type="PANTHER" id="PTHR10073:SF12">
    <property type="entry name" value="DNA MISMATCH REPAIR PROTEIN MLH1"/>
    <property type="match status" value="1"/>
</dbReference>
<dbReference type="InterPro" id="IPR014721">
    <property type="entry name" value="Ribsml_uS5_D2-typ_fold_subgr"/>
</dbReference>
<dbReference type="InterPro" id="IPR013507">
    <property type="entry name" value="DNA_mismatch_S5_2-like"/>
</dbReference>
<feature type="compositionally biased region" description="Low complexity" evidence="6">
    <location>
        <begin position="408"/>
        <end position="419"/>
    </location>
</feature>
<dbReference type="AlphaFoldDB" id="A0AB94IEF3"/>
<dbReference type="InterPro" id="IPR037198">
    <property type="entry name" value="MutL_C_sf"/>
</dbReference>
<dbReference type="Gene3D" id="3.30.1370.100">
    <property type="entry name" value="MutL, C-terminal domain, regulatory subdomain"/>
    <property type="match status" value="1"/>
</dbReference>